<dbReference type="EMBL" id="SLWP01000001">
    <property type="protein sequence ID" value="TCO39378.1"/>
    <property type="molecule type" value="Genomic_DNA"/>
</dbReference>
<sequence>MSAAALVAAARERPLLLDGGLGTELEARGAAVDSALWSARVLVDEPQRVRDAHRVFADAGARVAVTASYQVSTSGFAAVGLPAELAERALRASVYLAREAQSGWVAASVGPYGAALADGSEYRGDDGLTVEELTRWHRPRLRALASAGPDVIAVETLPSVREVHAVVAALRGSPIPAWITVSARGNSTAAGERLAEAFAVAAASDDVIGVGVNCCSPADVAAAARLARRATGKLVVVYPNSGEVWDAPTRRWTGDPAFDSALVASWLDAGADVIGGCCRVGPAAIAALARLLERTGPG</sequence>
<gene>
    <name evidence="1" type="ORF">EV639_101323</name>
</gene>
<protein>
    <submittedName>
        <fullName evidence="1">Homocysteine S-methyltransferase</fullName>
    </submittedName>
</protein>
<evidence type="ECO:0000313" key="2">
    <source>
        <dbReference type="Proteomes" id="UP000295366"/>
    </source>
</evidence>
<evidence type="ECO:0000313" key="1">
    <source>
        <dbReference type="EMBL" id="TCO39378.1"/>
    </source>
</evidence>
<comment type="caution">
    <text evidence="1">The sequence shown here is derived from an EMBL/GenBank/DDBJ whole genome shotgun (WGS) entry which is preliminary data.</text>
</comment>
<keyword evidence="2" id="KW-1185">Reference proteome</keyword>
<organism evidence="1 2">
    <name type="scientific">Rathayibacter tanaceti</name>
    <dbReference type="NCBI Taxonomy" id="1671680"/>
    <lineage>
        <taxon>Bacteria</taxon>
        <taxon>Bacillati</taxon>
        <taxon>Actinomycetota</taxon>
        <taxon>Actinomycetes</taxon>
        <taxon>Micrococcales</taxon>
        <taxon>Microbacteriaceae</taxon>
        <taxon>Rathayibacter</taxon>
    </lineage>
</organism>
<accession>A0ACD2XP11</accession>
<proteinExistence type="predicted"/>
<reference evidence="1 2" key="1">
    <citation type="journal article" date="2015" name="Stand. Genomic Sci.">
        <title>Genomic Encyclopedia of Bacterial and Archaeal Type Strains, Phase III: the genomes of soil and plant-associated and newly described type strains.</title>
        <authorList>
            <person name="Whitman W.B."/>
            <person name="Woyke T."/>
            <person name="Klenk H.P."/>
            <person name="Zhou Y."/>
            <person name="Lilburn T.G."/>
            <person name="Beck B.J."/>
            <person name="De Vos P."/>
            <person name="Vandamme P."/>
            <person name="Eisen J.A."/>
            <person name="Garrity G."/>
            <person name="Hugenholtz P."/>
            <person name="Kyrpides N.C."/>
        </authorList>
    </citation>
    <scope>NUCLEOTIDE SEQUENCE [LARGE SCALE GENOMIC DNA]</scope>
    <source>
        <strain evidence="1 2">VKM Ac-2596</strain>
    </source>
</reference>
<dbReference type="Proteomes" id="UP000295366">
    <property type="component" value="Unassembled WGS sequence"/>
</dbReference>
<name>A0ACD2XP11_9MICO</name>